<accession>A0A699GSK6</accession>
<evidence type="ECO:0000313" key="1">
    <source>
        <dbReference type="EMBL" id="GEW09385.1"/>
    </source>
</evidence>
<dbReference type="EMBL" id="BKCJ010044910">
    <property type="protein sequence ID" value="GEW09385.1"/>
    <property type="molecule type" value="Genomic_DNA"/>
</dbReference>
<dbReference type="AlphaFoldDB" id="A0A699GSK6"/>
<reference evidence="1" key="1">
    <citation type="journal article" date="2019" name="Sci. Rep.">
        <title>Draft genome of Tanacetum cinerariifolium, the natural source of mosquito coil.</title>
        <authorList>
            <person name="Yamashiro T."/>
            <person name="Shiraishi A."/>
            <person name="Satake H."/>
            <person name="Nakayama K."/>
        </authorList>
    </citation>
    <scope>NUCLEOTIDE SEQUENCE</scope>
</reference>
<organism evidence="1">
    <name type="scientific">Tanacetum cinerariifolium</name>
    <name type="common">Dalmatian daisy</name>
    <name type="synonym">Chrysanthemum cinerariifolium</name>
    <dbReference type="NCBI Taxonomy" id="118510"/>
    <lineage>
        <taxon>Eukaryota</taxon>
        <taxon>Viridiplantae</taxon>
        <taxon>Streptophyta</taxon>
        <taxon>Embryophyta</taxon>
        <taxon>Tracheophyta</taxon>
        <taxon>Spermatophyta</taxon>
        <taxon>Magnoliopsida</taxon>
        <taxon>eudicotyledons</taxon>
        <taxon>Gunneridae</taxon>
        <taxon>Pentapetalae</taxon>
        <taxon>asterids</taxon>
        <taxon>campanulids</taxon>
        <taxon>Asterales</taxon>
        <taxon>Asteraceae</taxon>
        <taxon>Asteroideae</taxon>
        <taxon>Anthemideae</taxon>
        <taxon>Anthemidinae</taxon>
        <taxon>Tanacetum</taxon>
    </lineage>
</organism>
<sequence length="179" mass="20439">MDLGMPVMSTGFQTNTSKLFLSKSQSFILHFSDKLPTTAYYYSFLWVLGMDGHLYPFYCYWLIGWEFIETSATILHSTGIIVLLRKVTIPLSTRKLSIPWAVDVNAWIFLRPGWPMIPLYGDGDLTIMKFIKAFVKCSPSPKDTISDICSNGRDIPPLKPKNEVVAGYFWMEFVEAVFV</sequence>
<proteinExistence type="predicted"/>
<protein>
    <submittedName>
        <fullName evidence="1">Uncharacterized protein</fullName>
    </submittedName>
</protein>
<comment type="caution">
    <text evidence="1">The sequence shown here is derived from an EMBL/GenBank/DDBJ whole genome shotgun (WGS) entry which is preliminary data.</text>
</comment>
<gene>
    <name evidence="1" type="ORF">Tci_181361</name>
</gene>
<name>A0A699GSK6_TANCI</name>